<protein>
    <submittedName>
        <fullName evidence="1">Uncharacterized protein</fullName>
    </submittedName>
</protein>
<reference evidence="1" key="1">
    <citation type="submission" date="2023-07" db="EMBL/GenBank/DDBJ databases">
        <title>Between Cages and Wild: Unraveling the Impact of Captivity on Animal Microbiomes and Antimicrobial Resistance.</title>
        <authorList>
            <person name="Schmartz G.P."/>
            <person name="Rehner J."/>
            <person name="Schuff M.J."/>
            <person name="Becker S.L."/>
            <person name="Kravczyk M."/>
            <person name="Gurevich A."/>
            <person name="Francke R."/>
            <person name="Mueller R."/>
            <person name="Keller V."/>
            <person name="Keller A."/>
        </authorList>
    </citation>
    <scope>NUCLEOTIDE SEQUENCE</scope>
    <source>
        <strain evidence="1">S12M_St_49</strain>
    </source>
</reference>
<sequence length="233" mass="26061">MAGPTAEELTAYDGEYDIRLQIGDQYFGMSVLRSVSTVNQLCDVKFEIGQTACGQIDIEMEKPTATFARMARIIPYTKRIDCEPEGEWKQRGVYFIDTRETEIDGGDDLLHLTGYDGMLKTSKDYGDLGLTYPAKTLTVVNRIAELSGLEVEEETQKALDDGQTIPKPEYYTGREILGFVAAMYAGSFMMDRFGKLKLINMADMLSDENDITQRLLANQSDQPIEIGGEFIVV</sequence>
<organism evidence="1 2">
    <name type="scientific">Phoenicibacter congonensis</name>
    <dbReference type="NCBI Taxonomy" id="1944646"/>
    <lineage>
        <taxon>Bacteria</taxon>
        <taxon>Bacillati</taxon>
        <taxon>Actinomycetota</taxon>
        <taxon>Coriobacteriia</taxon>
        <taxon>Eggerthellales</taxon>
        <taxon>Eggerthellaceae</taxon>
        <taxon>Phoenicibacter</taxon>
    </lineage>
</organism>
<dbReference type="Proteomes" id="UP001168575">
    <property type="component" value="Unassembled WGS sequence"/>
</dbReference>
<accession>A0AA43RI13</accession>
<proteinExistence type="predicted"/>
<keyword evidence="2" id="KW-1185">Reference proteome</keyword>
<name>A0AA43RI13_9ACTN</name>
<evidence type="ECO:0000313" key="2">
    <source>
        <dbReference type="Proteomes" id="UP001168575"/>
    </source>
</evidence>
<evidence type="ECO:0000313" key="1">
    <source>
        <dbReference type="EMBL" id="MDO4842110.1"/>
    </source>
</evidence>
<gene>
    <name evidence="1" type="ORF">Q3982_05480</name>
</gene>
<comment type="caution">
    <text evidence="1">The sequence shown here is derived from an EMBL/GenBank/DDBJ whole genome shotgun (WGS) entry which is preliminary data.</text>
</comment>
<dbReference type="AlphaFoldDB" id="A0AA43RI13"/>
<dbReference type="EMBL" id="JAUMVS010000094">
    <property type="protein sequence ID" value="MDO4842110.1"/>
    <property type="molecule type" value="Genomic_DNA"/>
</dbReference>